<protein>
    <recommendedName>
        <fullName evidence="6">SAM-dependent MTase RsmB/NOP-type domain-containing protein</fullName>
    </recommendedName>
</protein>
<dbReference type="EMBL" id="CAJZBQ010000045">
    <property type="protein sequence ID" value="CAG9328177.1"/>
    <property type="molecule type" value="Genomic_DNA"/>
</dbReference>
<dbReference type="PROSITE" id="PS51686">
    <property type="entry name" value="SAM_MT_RSMB_NOP"/>
    <property type="match status" value="1"/>
</dbReference>
<dbReference type="CDD" id="cd02440">
    <property type="entry name" value="AdoMet_MTases"/>
    <property type="match status" value="1"/>
</dbReference>
<dbReference type="GO" id="GO:0003723">
    <property type="term" value="F:RNA binding"/>
    <property type="evidence" value="ECO:0007669"/>
    <property type="project" value="UniProtKB-UniRule"/>
</dbReference>
<feature type="active site" description="Nucleophile" evidence="5">
    <location>
        <position position="307"/>
    </location>
</feature>
<feature type="binding site" evidence="5">
    <location>
        <position position="249"/>
    </location>
    <ligand>
        <name>S-adenosyl-L-methionine</name>
        <dbReference type="ChEBI" id="CHEBI:59789"/>
    </ligand>
</feature>
<dbReference type="Proteomes" id="UP001162131">
    <property type="component" value="Unassembled WGS sequence"/>
</dbReference>
<keyword evidence="4 5" id="KW-0694">RNA-binding</keyword>
<dbReference type="GO" id="GO:0008173">
    <property type="term" value="F:RNA methyltransferase activity"/>
    <property type="evidence" value="ECO:0007669"/>
    <property type="project" value="InterPro"/>
</dbReference>
<evidence type="ECO:0000259" key="6">
    <source>
        <dbReference type="PROSITE" id="PS51686"/>
    </source>
</evidence>
<comment type="similarity">
    <text evidence="5">Belongs to the class I-like SAM-binding methyltransferase superfamily. RsmB/NOP family.</text>
</comment>
<name>A0AAU9JRJ2_9CILI</name>
<dbReference type="Pfam" id="PF01189">
    <property type="entry name" value="Methyltr_RsmB-F"/>
    <property type="match status" value="1"/>
</dbReference>
<feature type="binding site" evidence="5">
    <location>
        <begin position="180"/>
        <end position="186"/>
    </location>
    <ligand>
        <name>S-adenosyl-L-methionine</name>
        <dbReference type="ChEBI" id="CHEBI:59789"/>
    </ligand>
</feature>
<dbReference type="PANTHER" id="PTHR22807:SF4">
    <property type="entry name" value="28S RRNA (CYTOSINE-C(5))-METHYLTRANSFERASE"/>
    <property type="match status" value="1"/>
</dbReference>
<sequence length="396" mass="45518">MSQIYKDGAKVLKLIKTKNIGLKGACFKLKRNVRPIYALINKILPVRKKLENEIQKKWKDCEDIELASLMLFDYWKSGKISGGGAVKHKIMEKFKPSKFLAKNLKKQKRWVIINQFKKPKNTKILGKQDEIIPDLYCIEDSAEIAKMIKNSEIISQEKASCMPVASLRLKKGNWNAIDACAAPGNKTLQLAGRMKKLSTGKIYAYELNPNRFGLLRRRIKEYRADNVKAINGDYLKAEIPKNVKVAIVDPSCSGSGIISHQLIDNGKITVQPDLVTERLKSLSYFQEKVLTKTLNIPGIQQVLYSTCSVHKIEDENVVHNVLSSFWRKFKLVKALPKWKRRGFGDYGELMVRVNPLEDKTQGFFVALIKRRSLRLGHHIIKRTHRYWSKKKHIKFN</sequence>
<evidence type="ECO:0000256" key="2">
    <source>
        <dbReference type="ARBA" id="ARBA00022679"/>
    </source>
</evidence>
<comment type="caution">
    <text evidence="7">The sequence shown here is derived from an EMBL/GenBank/DDBJ whole genome shotgun (WGS) entry which is preliminary data.</text>
</comment>
<dbReference type="PRINTS" id="PR02008">
    <property type="entry name" value="RCMTFAMILY"/>
</dbReference>
<dbReference type="InterPro" id="IPR049560">
    <property type="entry name" value="MeTrfase_RsmB-F_NOP2_cat"/>
</dbReference>
<feature type="domain" description="SAM-dependent MTase RsmB/NOP-type" evidence="6">
    <location>
        <begin position="88"/>
        <end position="371"/>
    </location>
</feature>
<dbReference type="SUPFAM" id="SSF53335">
    <property type="entry name" value="S-adenosyl-L-methionine-dependent methyltransferases"/>
    <property type="match status" value="1"/>
</dbReference>
<dbReference type="InterPro" id="IPR001678">
    <property type="entry name" value="MeTrfase_RsmB-F_NOP2_dom"/>
</dbReference>
<accession>A0AAU9JRJ2</accession>
<dbReference type="AlphaFoldDB" id="A0AAU9JRJ2"/>
<evidence type="ECO:0000256" key="3">
    <source>
        <dbReference type="ARBA" id="ARBA00022691"/>
    </source>
</evidence>
<dbReference type="PANTHER" id="PTHR22807">
    <property type="entry name" value="NOP2 YEAST -RELATED NOL1/NOP2/FMU SUN DOMAIN-CONTAINING"/>
    <property type="match status" value="1"/>
</dbReference>
<reference evidence="7" key="1">
    <citation type="submission" date="2021-09" db="EMBL/GenBank/DDBJ databases">
        <authorList>
            <consortium name="AG Swart"/>
            <person name="Singh M."/>
            <person name="Singh A."/>
            <person name="Seah K."/>
            <person name="Emmerich C."/>
        </authorList>
    </citation>
    <scope>NUCLEOTIDE SEQUENCE</scope>
    <source>
        <strain evidence="7">ATCC30299</strain>
    </source>
</reference>
<proteinExistence type="inferred from homology"/>
<evidence type="ECO:0000256" key="1">
    <source>
        <dbReference type="ARBA" id="ARBA00022603"/>
    </source>
</evidence>
<evidence type="ECO:0000313" key="7">
    <source>
        <dbReference type="EMBL" id="CAG9328177.1"/>
    </source>
</evidence>
<keyword evidence="8" id="KW-1185">Reference proteome</keyword>
<keyword evidence="1 5" id="KW-0489">Methyltransferase</keyword>
<keyword evidence="3 5" id="KW-0949">S-adenosyl-L-methionine</keyword>
<evidence type="ECO:0000313" key="8">
    <source>
        <dbReference type="Proteomes" id="UP001162131"/>
    </source>
</evidence>
<dbReference type="Gene3D" id="3.40.50.150">
    <property type="entry name" value="Vaccinia Virus protein VP39"/>
    <property type="match status" value="1"/>
</dbReference>
<dbReference type="InterPro" id="IPR023267">
    <property type="entry name" value="RCMT"/>
</dbReference>
<evidence type="ECO:0000256" key="5">
    <source>
        <dbReference type="PROSITE-ProRule" id="PRU01023"/>
    </source>
</evidence>
<gene>
    <name evidence="7" type="ORF">BSTOLATCC_MIC45632</name>
</gene>
<feature type="binding site" evidence="5">
    <location>
        <position position="233"/>
    </location>
    <ligand>
        <name>S-adenosyl-L-methionine</name>
        <dbReference type="ChEBI" id="CHEBI:59789"/>
    </ligand>
</feature>
<feature type="binding site" evidence="5">
    <location>
        <position position="206"/>
    </location>
    <ligand>
        <name>S-adenosyl-L-methionine</name>
        <dbReference type="ChEBI" id="CHEBI:59789"/>
    </ligand>
</feature>
<keyword evidence="2 5" id="KW-0808">Transferase</keyword>
<evidence type="ECO:0000256" key="4">
    <source>
        <dbReference type="ARBA" id="ARBA00022884"/>
    </source>
</evidence>
<dbReference type="GO" id="GO:0005730">
    <property type="term" value="C:nucleolus"/>
    <property type="evidence" value="ECO:0007669"/>
    <property type="project" value="TreeGrafter"/>
</dbReference>
<dbReference type="InterPro" id="IPR029063">
    <property type="entry name" value="SAM-dependent_MTases_sf"/>
</dbReference>
<dbReference type="GO" id="GO:0070475">
    <property type="term" value="P:rRNA base methylation"/>
    <property type="evidence" value="ECO:0007669"/>
    <property type="project" value="TreeGrafter"/>
</dbReference>
<organism evidence="7 8">
    <name type="scientific">Blepharisma stoltei</name>
    <dbReference type="NCBI Taxonomy" id="1481888"/>
    <lineage>
        <taxon>Eukaryota</taxon>
        <taxon>Sar</taxon>
        <taxon>Alveolata</taxon>
        <taxon>Ciliophora</taxon>
        <taxon>Postciliodesmatophora</taxon>
        <taxon>Heterotrichea</taxon>
        <taxon>Heterotrichida</taxon>
        <taxon>Blepharismidae</taxon>
        <taxon>Blepharisma</taxon>
    </lineage>
</organism>